<name>A0A5B6WHI7_9ROSI</name>
<dbReference type="OrthoDB" id="3863715at2759"/>
<feature type="domain" description="Tf2-1-like SH3-like" evidence="1">
    <location>
        <begin position="57"/>
        <end position="113"/>
    </location>
</feature>
<sequence length="160" mass="18701">MAPYEALYSRKCRTPLYWTELNKKQIHGVDLVRKTEEKVKAKVLRGFEKKKIEFHIGDKVFLKVSPWKKVLRFGQKGKLSSSFIGPYEVIEKIGPVAYRLALPTELEKIHNVFMCLCYGEPIKILAREVKQMRNKSIAQVKVLWQRHSVEEATWEPEEAV</sequence>
<dbReference type="EMBL" id="SMMG02000003">
    <property type="protein sequence ID" value="KAA3480764.1"/>
    <property type="molecule type" value="Genomic_DNA"/>
</dbReference>
<protein>
    <submittedName>
        <fullName evidence="2">Retrotransposable element Tf2 protein type 1</fullName>
    </submittedName>
</protein>
<dbReference type="PANTHER" id="PTHR46148:SF44">
    <property type="entry name" value="GAG-POL POLYPROTEIN"/>
    <property type="match status" value="1"/>
</dbReference>
<proteinExistence type="predicted"/>
<dbReference type="PANTHER" id="PTHR46148">
    <property type="entry name" value="CHROMO DOMAIN-CONTAINING PROTEIN"/>
    <property type="match status" value="1"/>
</dbReference>
<organism evidence="2 3">
    <name type="scientific">Gossypium australe</name>
    <dbReference type="NCBI Taxonomy" id="47621"/>
    <lineage>
        <taxon>Eukaryota</taxon>
        <taxon>Viridiplantae</taxon>
        <taxon>Streptophyta</taxon>
        <taxon>Embryophyta</taxon>
        <taxon>Tracheophyta</taxon>
        <taxon>Spermatophyta</taxon>
        <taxon>Magnoliopsida</taxon>
        <taxon>eudicotyledons</taxon>
        <taxon>Gunneridae</taxon>
        <taxon>Pentapetalae</taxon>
        <taxon>rosids</taxon>
        <taxon>malvids</taxon>
        <taxon>Malvales</taxon>
        <taxon>Malvaceae</taxon>
        <taxon>Malvoideae</taxon>
        <taxon>Gossypium</taxon>
    </lineage>
</organism>
<accession>A0A5B6WHI7</accession>
<keyword evidence="3" id="KW-1185">Reference proteome</keyword>
<gene>
    <name evidence="2" type="ORF">EPI10_021179</name>
</gene>
<evidence type="ECO:0000259" key="1">
    <source>
        <dbReference type="Pfam" id="PF24626"/>
    </source>
</evidence>
<reference evidence="3" key="1">
    <citation type="journal article" date="2019" name="Plant Biotechnol. J.">
        <title>Genome sequencing of the Australian wild diploid species Gossypium australe highlights disease resistance and delayed gland morphogenesis.</title>
        <authorList>
            <person name="Cai Y."/>
            <person name="Cai X."/>
            <person name="Wang Q."/>
            <person name="Wang P."/>
            <person name="Zhang Y."/>
            <person name="Cai C."/>
            <person name="Xu Y."/>
            <person name="Wang K."/>
            <person name="Zhou Z."/>
            <person name="Wang C."/>
            <person name="Geng S."/>
            <person name="Li B."/>
            <person name="Dong Q."/>
            <person name="Hou Y."/>
            <person name="Wang H."/>
            <person name="Ai P."/>
            <person name="Liu Z."/>
            <person name="Yi F."/>
            <person name="Sun M."/>
            <person name="An G."/>
            <person name="Cheng J."/>
            <person name="Zhang Y."/>
            <person name="Shi Q."/>
            <person name="Xie Y."/>
            <person name="Shi X."/>
            <person name="Chang Y."/>
            <person name="Huang F."/>
            <person name="Chen Y."/>
            <person name="Hong S."/>
            <person name="Mi L."/>
            <person name="Sun Q."/>
            <person name="Zhang L."/>
            <person name="Zhou B."/>
            <person name="Peng R."/>
            <person name="Zhang X."/>
            <person name="Liu F."/>
        </authorList>
    </citation>
    <scope>NUCLEOTIDE SEQUENCE [LARGE SCALE GENOMIC DNA]</scope>
    <source>
        <strain evidence="3">cv. PA1801</strain>
    </source>
</reference>
<comment type="caution">
    <text evidence="2">The sequence shown here is derived from an EMBL/GenBank/DDBJ whole genome shotgun (WGS) entry which is preliminary data.</text>
</comment>
<evidence type="ECO:0000313" key="2">
    <source>
        <dbReference type="EMBL" id="KAA3480764.1"/>
    </source>
</evidence>
<dbReference type="AlphaFoldDB" id="A0A5B6WHI7"/>
<dbReference type="Proteomes" id="UP000325315">
    <property type="component" value="Unassembled WGS sequence"/>
</dbReference>
<dbReference type="Pfam" id="PF24626">
    <property type="entry name" value="SH3_Tf2-1"/>
    <property type="match status" value="1"/>
</dbReference>
<evidence type="ECO:0000313" key="3">
    <source>
        <dbReference type="Proteomes" id="UP000325315"/>
    </source>
</evidence>
<dbReference type="InterPro" id="IPR056924">
    <property type="entry name" value="SH3_Tf2-1"/>
</dbReference>